<evidence type="ECO:0000256" key="2">
    <source>
        <dbReference type="ARBA" id="ARBA00004308"/>
    </source>
</evidence>
<dbReference type="InterPro" id="IPR005198">
    <property type="entry name" value="Glyco_hydro_76"/>
</dbReference>
<dbReference type="STRING" id="86259.A0A4Z1NC31"/>
<feature type="transmembrane region" description="Helical" evidence="11">
    <location>
        <begin position="440"/>
        <end position="462"/>
    </location>
</feature>
<protein>
    <recommendedName>
        <fullName evidence="4 10">Mannan endo-1,6-alpha-mannosidase</fullName>
        <ecNumber evidence="4 10">3.2.1.101</ecNumber>
    </recommendedName>
</protein>
<evidence type="ECO:0000256" key="8">
    <source>
        <dbReference type="ARBA" id="ARBA00023180"/>
    </source>
</evidence>
<dbReference type="FunFam" id="1.50.10.20:FF:000006">
    <property type="entry name" value="Mannan endo-1,6-alpha-mannosidase"/>
    <property type="match status" value="1"/>
</dbReference>
<dbReference type="InterPro" id="IPR014480">
    <property type="entry name" value="Mannan-1_6-alpha_mannosidase"/>
</dbReference>
<reference evidence="13 14" key="1">
    <citation type="submission" date="2019-04" db="EMBL/GenBank/DDBJ databases">
        <title>High contiguity whole genome sequence and gene annotation resource for two Venturia nashicola isolates.</title>
        <authorList>
            <person name="Prokchorchik M."/>
            <person name="Won K."/>
            <person name="Lee Y."/>
            <person name="Choi E.D."/>
            <person name="Segonzac C."/>
            <person name="Sohn K.H."/>
        </authorList>
    </citation>
    <scope>NUCLEOTIDE SEQUENCE [LARGE SCALE GENOMIC DNA]</scope>
    <source>
        <strain evidence="13 14">PRI2</strain>
    </source>
</reference>
<dbReference type="GO" id="GO:0012505">
    <property type="term" value="C:endomembrane system"/>
    <property type="evidence" value="ECO:0007669"/>
    <property type="project" value="UniProtKB-SubCell"/>
</dbReference>
<evidence type="ECO:0000256" key="1">
    <source>
        <dbReference type="ARBA" id="ARBA00001452"/>
    </source>
</evidence>
<evidence type="ECO:0000256" key="12">
    <source>
        <dbReference type="SAM" id="SignalP"/>
    </source>
</evidence>
<keyword evidence="6 10" id="KW-0378">Hydrolase</keyword>
<comment type="similarity">
    <text evidence="3 10">Belongs to the glycosyl hydrolase 76 family.</text>
</comment>
<dbReference type="EC" id="3.2.1.101" evidence="4 10"/>
<evidence type="ECO:0000256" key="6">
    <source>
        <dbReference type="ARBA" id="ARBA00022801"/>
    </source>
</evidence>
<name>A0A4Z1NC31_9PEZI</name>
<keyword evidence="5 12" id="KW-0732">Signal</keyword>
<keyword evidence="11" id="KW-0812">Transmembrane</keyword>
<evidence type="ECO:0000256" key="3">
    <source>
        <dbReference type="ARBA" id="ARBA00009699"/>
    </source>
</evidence>
<dbReference type="InterPro" id="IPR008928">
    <property type="entry name" value="6-hairpin_glycosidase_sf"/>
</dbReference>
<keyword evidence="7 11" id="KW-0472">Membrane</keyword>
<dbReference type="PIRSF" id="PIRSF016302">
    <property type="entry name" value="Man_a_manosd"/>
    <property type="match status" value="1"/>
</dbReference>
<sequence length="464" mass="49693">MKLSPCALIQTLAFILPVQSAITLDTTSSDSIKSAASTAAWGMVQYYTGNNTGDVPGNLPSPYYWWEAGAFFNALIDYWHYTGDTTYNTITSAGIQHQVGADANFMPANQSKSLGNDDQGFWALTAMSAAESNFPNPDSSSPQWLALAQAVFNTQAPRWDASTCGGGLRWQIFTFNSGYDYKNSISNGAFFNLAARLGRYTGNQTYLDWAEKTWDWISTVGLMDQYRVYDGSDDTLNCTEVDHIQWTYNSGIYLYGAAMMWNVSAANAESNATDEATATTTKWQTRVNGILNNTSVFFPDDQKIMSEVACEANGKCDVDQKSFKAHFSRWLAATAKVAPFTKATILELLSASATAAAKTCTAGTDQNQCGLQWTTGTNDGSMGVGEQMAALEVFQGLLVDSASGPVTNSTGGTSVGNNAAGSGTDDSATKYDTIDNGDKAGAAILTIIVLLTLFGGAGWIVMSD</sequence>
<dbReference type="Proteomes" id="UP000298493">
    <property type="component" value="Unassembled WGS sequence"/>
</dbReference>
<evidence type="ECO:0000256" key="10">
    <source>
        <dbReference type="PIRNR" id="PIRNR016302"/>
    </source>
</evidence>
<proteinExistence type="inferred from homology"/>
<feature type="signal peptide" evidence="12">
    <location>
        <begin position="1"/>
        <end position="20"/>
    </location>
</feature>
<evidence type="ECO:0000256" key="9">
    <source>
        <dbReference type="ARBA" id="ARBA00023295"/>
    </source>
</evidence>
<keyword evidence="8" id="KW-0325">Glycoprotein</keyword>
<evidence type="ECO:0000256" key="5">
    <source>
        <dbReference type="ARBA" id="ARBA00022729"/>
    </source>
</evidence>
<accession>A0A4Z1NC31</accession>
<dbReference type="GO" id="GO:0008496">
    <property type="term" value="F:mannan endo-1,6-alpha-mannosidase activity"/>
    <property type="evidence" value="ECO:0007669"/>
    <property type="project" value="UniProtKB-UniRule"/>
</dbReference>
<evidence type="ECO:0000256" key="4">
    <source>
        <dbReference type="ARBA" id="ARBA00012350"/>
    </source>
</evidence>
<evidence type="ECO:0000256" key="11">
    <source>
        <dbReference type="SAM" id="Phobius"/>
    </source>
</evidence>
<evidence type="ECO:0000313" key="13">
    <source>
        <dbReference type="EMBL" id="TID12880.1"/>
    </source>
</evidence>
<dbReference type="PANTHER" id="PTHR12145">
    <property type="entry name" value="MANNAN ENDO-1,6-ALPHA-MANNOSIDASE DCW1"/>
    <property type="match status" value="1"/>
</dbReference>
<dbReference type="Gene3D" id="1.50.10.20">
    <property type="match status" value="1"/>
</dbReference>
<dbReference type="OrthoDB" id="4187847at2759"/>
<evidence type="ECO:0000313" key="14">
    <source>
        <dbReference type="Proteomes" id="UP000298493"/>
    </source>
</evidence>
<feature type="chain" id="PRO_5021221245" description="Mannan endo-1,6-alpha-mannosidase" evidence="12">
    <location>
        <begin position="21"/>
        <end position="464"/>
    </location>
</feature>
<keyword evidence="9 10" id="KW-0326">Glycosidase</keyword>
<dbReference type="EMBL" id="SNSC02000032">
    <property type="protein sequence ID" value="TID12880.1"/>
    <property type="molecule type" value="Genomic_DNA"/>
</dbReference>
<comment type="caution">
    <text evidence="13">The sequence shown here is derived from an EMBL/GenBank/DDBJ whole genome shotgun (WGS) entry which is preliminary data.</text>
</comment>
<evidence type="ECO:0000256" key="7">
    <source>
        <dbReference type="ARBA" id="ARBA00023136"/>
    </source>
</evidence>
<keyword evidence="14" id="KW-1185">Reference proteome</keyword>
<comment type="subcellular location">
    <subcellularLocation>
        <location evidence="2">Endomembrane system</location>
    </subcellularLocation>
</comment>
<dbReference type="GO" id="GO:0016052">
    <property type="term" value="P:carbohydrate catabolic process"/>
    <property type="evidence" value="ECO:0007669"/>
    <property type="project" value="InterPro"/>
</dbReference>
<keyword evidence="11" id="KW-1133">Transmembrane helix</keyword>
<dbReference type="PANTHER" id="PTHR12145:SF36">
    <property type="entry name" value="MANNAN ENDO-1,6-ALPHA-MANNOSIDASE DCW1"/>
    <property type="match status" value="1"/>
</dbReference>
<comment type="catalytic activity">
    <reaction evidence="1 10">
        <text>Random hydrolysis of (1-&gt;6)-alpha-D-mannosidic linkages in unbranched (1-&gt;6)-mannans.</text>
        <dbReference type="EC" id="3.2.1.101"/>
    </reaction>
</comment>
<gene>
    <name evidence="13" type="ORF">E6O75_ATG10233</name>
</gene>
<dbReference type="GO" id="GO:0009272">
    <property type="term" value="P:fungal-type cell wall biogenesis"/>
    <property type="evidence" value="ECO:0007669"/>
    <property type="project" value="TreeGrafter"/>
</dbReference>
<dbReference type="SUPFAM" id="SSF48208">
    <property type="entry name" value="Six-hairpin glycosidases"/>
    <property type="match status" value="1"/>
</dbReference>
<organism evidence="13 14">
    <name type="scientific">Venturia nashicola</name>
    <dbReference type="NCBI Taxonomy" id="86259"/>
    <lineage>
        <taxon>Eukaryota</taxon>
        <taxon>Fungi</taxon>
        <taxon>Dikarya</taxon>
        <taxon>Ascomycota</taxon>
        <taxon>Pezizomycotina</taxon>
        <taxon>Dothideomycetes</taxon>
        <taxon>Pleosporomycetidae</taxon>
        <taxon>Venturiales</taxon>
        <taxon>Venturiaceae</taxon>
        <taxon>Venturia</taxon>
    </lineage>
</organism>
<dbReference type="Pfam" id="PF03663">
    <property type="entry name" value="Glyco_hydro_76"/>
    <property type="match status" value="1"/>
</dbReference>
<dbReference type="AlphaFoldDB" id="A0A4Z1NC31"/>